<evidence type="ECO:0000313" key="1">
    <source>
        <dbReference type="EMBL" id="EKN41854.1"/>
    </source>
</evidence>
<dbReference type="AlphaFoldDB" id="M1ZWZ2"/>
<protein>
    <submittedName>
        <fullName evidence="1">Uncharacterized protein</fullName>
    </submittedName>
</protein>
<reference evidence="1 2" key="1">
    <citation type="submission" date="2012-10" db="EMBL/GenBank/DDBJ databases">
        <authorList>
            <person name="Strain E.A."/>
            <person name="Brown E."/>
            <person name="Allard M.W."/>
            <person name="Gonzalez-Escalona N."/>
            <person name="Timme R."/>
        </authorList>
    </citation>
    <scope>NUCLEOTIDE SEQUENCE [LARGE SCALE GENOMIC DNA]</scope>
    <source>
        <strain evidence="1 2">CFSAN001627</strain>
    </source>
</reference>
<accession>M1ZWZ2</accession>
<evidence type="ECO:0000313" key="2">
    <source>
        <dbReference type="Proteomes" id="UP000011944"/>
    </source>
</evidence>
<dbReference type="EMBL" id="AMXI01000621">
    <property type="protein sequence ID" value="EKN41854.1"/>
    <property type="molecule type" value="Genomic_DNA"/>
</dbReference>
<gene>
    <name evidence="1" type="ORF">CFSAN001627_10553</name>
</gene>
<feature type="non-terminal residue" evidence="1">
    <location>
        <position position="1"/>
    </location>
</feature>
<dbReference type="Proteomes" id="UP000011944">
    <property type="component" value="Unassembled WGS sequence"/>
</dbReference>
<proteinExistence type="predicted"/>
<sequence length="29" mass="3277">SRALDNQVYMVGVAPARDEIVIMYLMAIH</sequence>
<organism evidence="1 2">
    <name type="scientific">Clostridium botulinum CFSAN001627</name>
    <dbReference type="NCBI Taxonomy" id="1232189"/>
    <lineage>
        <taxon>Bacteria</taxon>
        <taxon>Bacillati</taxon>
        <taxon>Bacillota</taxon>
        <taxon>Clostridia</taxon>
        <taxon>Eubacteriales</taxon>
        <taxon>Clostridiaceae</taxon>
        <taxon>Clostridium</taxon>
    </lineage>
</organism>
<reference evidence="1 2" key="2">
    <citation type="submission" date="2013-03" db="EMBL/GenBank/DDBJ databases">
        <title>Diversity in Clostridium botulinum.</title>
        <authorList>
            <person name="Timme R.E."/>
            <person name="Allard M."/>
            <person name="Luo Y."/>
            <person name="Strain E."/>
            <person name="Gonzalez-Escalona N."/>
            <person name="Brown E."/>
        </authorList>
    </citation>
    <scope>NUCLEOTIDE SEQUENCE [LARGE SCALE GENOMIC DNA]</scope>
    <source>
        <strain evidence="1 2">CFSAN001627</strain>
    </source>
</reference>
<comment type="caution">
    <text evidence="1">The sequence shown here is derived from an EMBL/GenBank/DDBJ whole genome shotgun (WGS) entry which is preliminary data.</text>
</comment>
<name>M1ZWZ2_CLOBO</name>